<gene>
    <name evidence="2" type="ORF">BJ684DRAFT_21623</name>
</gene>
<reference evidence="3" key="1">
    <citation type="journal article" date="2018" name="Nat. Microbiol.">
        <title>Leveraging single-cell genomics to expand the fungal tree of life.</title>
        <authorList>
            <person name="Ahrendt S.R."/>
            <person name="Quandt C.A."/>
            <person name="Ciobanu D."/>
            <person name="Clum A."/>
            <person name="Salamov A."/>
            <person name="Andreopoulos B."/>
            <person name="Cheng J.F."/>
            <person name="Woyke T."/>
            <person name="Pelin A."/>
            <person name="Henrissat B."/>
            <person name="Reynolds N.K."/>
            <person name="Benny G.L."/>
            <person name="Smith M.E."/>
            <person name="James T.Y."/>
            <person name="Grigoriev I.V."/>
        </authorList>
    </citation>
    <scope>NUCLEOTIDE SEQUENCE [LARGE SCALE GENOMIC DNA]</scope>
</reference>
<dbReference type="EMBL" id="KZ988646">
    <property type="protein sequence ID" value="RKP11802.1"/>
    <property type="molecule type" value="Genomic_DNA"/>
</dbReference>
<name>A0A4P9Y042_9FUNG</name>
<evidence type="ECO:0000313" key="3">
    <source>
        <dbReference type="Proteomes" id="UP000267251"/>
    </source>
</evidence>
<feature type="compositionally biased region" description="Low complexity" evidence="1">
    <location>
        <begin position="161"/>
        <end position="198"/>
    </location>
</feature>
<feature type="compositionally biased region" description="Polar residues" evidence="1">
    <location>
        <begin position="21"/>
        <end position="57"/>
    </location>
</feature>
<dbReference type="AlphaFoldDB" id="A0A4P9Y042"/>
<feature type="compositionally biased region" description="Polar residues" evidence="1">
    <location>
        <begin position="248"/>
        <end position="263"/>
    </location>
</feature>
<dbReference type="Gene3D" id="3.30.40.10">
    <property type="entry name" value="Zinc/RING finger domain, C3HC4 (zinc finger)"/>
    <property type="match status" value="1"/>
</dbReference>
<feature type="compositionally biased region" description="Acidic residues" evidence="1">
    <location>
        <begin position="264"/>
        <end position="275"/>
    </location>
</feature>
<protein>
    <submittedName>
        <fullName evidence="2">Uncharacterized protein</fullName>
    </submittedName>
</protein>
<proteinExistence type="predicted"/>
<feature type="region of interest" description="Disordered" evidence="1">
    <location>
        <begin position="1"/>
        <end position="275"/>
    </location>
</feature>
<feature type="compositionally biased region" description="Polar residues" evidence="1">
    <location>
        <begin position="101"/>
        <end position="113"/>
    </location>
</feature>
<keyword evidence="3" id="KW-1185">Reference proteome</keyword>
<evidence type="ECO:0000313" key="2">
    <source>
        <dbReference type="EMBL" id="RKP11802.1"/>
    </source>
</evidence>
<dbReference type="SUPFAM" id="SSF57903">
    <property type="entry name" value="FYVE/PHD zinc finger"/>
    <property type="match status" value="1"/>
</dbReference>
<feature type="compositionally biased region" description="Basic and acidic residues" evidence="1">
    <location>
        <begin position="214"/>
        <end position="224"/>
    </location>
</feature>
<feature type="compositionally biased region" description="Basic and acidic residues" evidence="1">
    <location>
        <begin position="236"/>
        <end position="245"/>
    </location>
</feature>
<accession>A0A4P9Y042</accession>
<dbReference type="InterPro" id="IPR013083">
    <property type="entry name" value="Znf_RING/FYVE/PHD"/>
</dbReference>
<dbReference type="InterPro" id="IPR011011">
    <property type="entry name" value="Znf_FYVE_PHD"/>
</dbReference>
<sequence length="299" mass="32092">MNHTDSTVNEEDKHPKENAPTLDQASAADTSDVDMTSESAPLQQEASDMDTIAQNTEPEPLACETENSHSDTPILAPEETVDARRLSDQTESAPQEPDISPTVQPDTLPSNSEVPVDGDTPMVDVPTPIISAPEEEERPPLGEETNSGDVPEGTLDHSSSDSHSMQSSTESSSNTHSTQSSTALPSSSLRSSHSPSLAVDLASAGPGKKNPRRSTRDVKIHLSDDFVYANLPGSKGTHEEYDGAHEASNASATRSTTDAQTSEDGSEQEEDASEEDCWCFCRTPEFTSVMVQCEQCEEW</sequence>
<dbReference type="Proteomes" id="UP000267251">
    <property type="component" value="Unassembled WGS sequence"/>
</dbReference>
<organism evidence="2 3">
    <name type="scientific">Piptocephalis cylindrospora</name>
    <dbReference type="NCBI Taxonomy" id="1907219"/>
    <lineage>
        <taxon>Eukaryota</taxon>
        <taxon>Fungi</taxon>
        <taxon>Fungi incertae sedis</taxon>
        <taxon>Zoopagomycota</taxon>
        <taxon>Zoopagomycotina</taxon>
        <taxon>Zoopagomycetes</taxon>
        <taxon>Zoopagales</taxon>
        <taxon>Piptocephalidaceae</taxon>
        <taxon>Piptocephalis</taxon>
    </lineage>
</organism>
<evidence type="ECO:0000256" key="1">
    <source>
        <dbReference type="SAM" id="MobiDB-lite"/>
    </source>
</evidence>